<keyword evidence="8" id="KW-0496">Mitochondrion</keyword>
<protein>
    <recommendedName>
        <fullName evidence="11">DNA-directed RNA polymerase</fullName>
        <ecNumber evidence="11">2.7.7.6</ecNumber>
    </recommendedName>
</protein>
<dbReference type="EC" id="2.7.7.6" evidence="11"/>
<dbReference type="Gene3D" id="1.10.1320.10">
    <property type="entry name" value="DNA-directed RNA polymerase, N-terminal domain"/>
    <property type="match status" value="1"/>
</dbReference>
<dbReference type="FunFam" id="1.10.150.20:FF:000041">
    <property type="entry name" value="DNA-directed RNA polymerase"/>
    <property type="match status" value="1"/>
</dbReference>
<dbReference type="SUPFAM" id="SSF56672">
    <property type="entry name" value="DNA/RNA polymerases"/>
    <property type="match status" value="1"/>
</dbReference>
<dbReference type="InterPro" id="IPR037159">
    <property type="entry name" value="RNA_POL_N_sf"/>
</dbReference>
<evidence type="ECO:0000313" key="15">
    <source>
        <dbReference type="Proteomes" id="UP001140453"/>
    </source>
</evidence>
<comment type="function">
    <text evidence="1 11">DNA-dependent RNA polymerase catalyzes the transcription of DNA into RNA using the four ribonucleoside triphosphates as substrates.</text>
</comment>
<dbReference type="Gene3D" id="1.10.150.20">
    <property type="entry name" value="5' to 3' exonuclease, C-terminal subdomain"/>
    <property type="match status" value="1"/>
</dbReference>
<organism evidence="14 15">
    <name type="scientific">Gnomoniopsis smithogilvyi</name>
    <dbReference type="NCBI Taxonomy" id="1191159"/>
    <lineage>
        <taxon>Eukaryota</taxon>
        <taxon>Fungi</taxon>
        <taxon>Dikarya</taxon>
        <taxon>Ascomycota</taxon>
        <taxon>Pezizomycotina</taxon>
        <taxon>Sordariomycetes</taxon>
        <taxon>Sordariomycetidae</taxon>
        <taxon>Diaporthales</taxon>
        <taxon>Gnomoniaceae</taxon>
        <taxon>Gnomoniopsis</taxon>
    </lineage>
</organism>
<dbReference type="GO" id="GO:0003899">
    <property type="term" value="F:DNA-directed RNA polymerase activity"/>
    <property type="evidence" value="ECO:0007669"/>
    <property type="project" value="UniProtKB-EC"/>
</dbReference>
<dbReference type="EMBL" id="JAPEVB010000007">
    <property type="protein sequence ID" value="KAJ4385596.1"/>
    <property type="molecule type" value="Genomic_DNA"/>
</dbReference>
<keyword evidence="4 11" id="KW-0240">DNA-directed RNA polymerase</keyword>
<dbReference type="Proteomes" id="UP001140453">
    <property type="component" value="Unassembled WGS sequence"/>
</dbReference>
<evidence type="ECO:0000256" key="12">
    <source>
        <dbReference type="SAM" id="MobiDB-lite"/>
    </source>
</evidence>
<reference evidence="14" key="1">
    <citation type="submission" date="2022-10" db="EMBL/GenBank/DDBJ databases">
        <title>Tapping the CABI collections for fungal endophytes: first genome assemblies for Collariella, Neodidymelliopsis, Ascochyta clinopodiicola, Didymella pomorum, Didymosphaeria variabile, Neocosmospora piperis and Neocucurbitaria cava.</title>
        <authorList>
            <person name="Hill R."/>
        </authorList>
    </citation>
    <scope>NUCLEOTIDE SEQUENCE</scope>
    <source>
        <strain evidence="14">IMI 355082</strain>
    </source>
</reference>
<evidence type="ECO:0000256" key="4">
    <source>
        <dbReference type="ARBA" id="ARBA00022478"/>
    </source>
</evidence>
<name>A0A9W8YJ96_9PEZI</name>
<evidence type="ECO:0000256" key="2">
    <source>
        <dbReference type="ARBA" id="ARBA00004173"/>
    </source>
</evidence>
<keyword evidence="5 11" id="KW-0808">Transferase</keyword>
<evidence type="ECO:0000256" key="1">
    <source>
        <dbReference type="ARBA" id="ARBA00004026"/>
    </source>
</evidence>
<comment type="similarity">
    <text evidence="3 11">Belongs to the phage and mitochondrial RNA polymerase family.</text>
</comment>
<dbReference type="FunFam" id="1.10.287.280:FF:000001">
    <property type="entry name" value="DNA-directed RNA polymerase"/>
    <property type="match status" value="1"/>
</dbReference>
<evidence type="ECO:0000256" key="3">
    <source>
        <dbReference type="ARBA" id="ARBA00009493"/>
    </source>
</evidence>
<evidence type="ECO:0000256" key="6">
    <source>
        <dbReference type="ARBA" id="ARBA00022695"/>
    </source>
</evidence>
<feature type="compositionally biased region" description="Acidic residues" evidence="12">
    <location>
        <begin position="1257"/>
        <end position="1272"/>
    </location>
</feature>
<comment type="subcellular location">
    <subcellularLocation>
        <location evidence="2">Mitochondrion</location>
    </subcellularLocation>
</comment>
<dbReference type="InterPro" id="IPR024075">
    <property type="entry name" value="DNA-dir_RNA_pol_helix_hairp_sf"/>
</dbReference>
<dbReference type="Gene3D" id="1.10.287.260">
    <property type="match status" value="1"/>
</dbReference>
<dbReference type="SMART" id="SM01311">
    <property type="entry name" value="RPOL_N"/>
    <property type="match status" value="1"/>
</dbReference>
<dbReference type="Pfam" id="PF00940">
    <property type="entry name" value="RNA_pol"/>
    <property type="match status" value="1"/>
</dbReference>
<dbReference type="PANTHER" id="PTHR10102">
    <property type="entry name" value="DNA-DIRECTED RNA POLYMERASE, MITOCHONDRIAL"/>
    <property type="match status" value="1"/>
</dbReference>
<gene>
    <name evidence="14" type="primary">RPO41</name>
    <name evidence="14" type="ORF">N0V93_010025</name>
</gene>
<dbReference type="OrthoDB" id="276422at2759"/>
<evidence type="ECO:0000256" key="7">
    <source>
        <dbReference type="ARBA" id="ARBA00022946"/>
    </source>
</evidence>
<comment type="caution">
    <text evidence="14">The sequence shown here is derived from an EMBL/GenBank/DDBJ whole genome shotgun (WGS) entry which is preliminary data.</text>
</comment>
<dbReference type="Gene3D" id="1.10.287.280">
    <property type="match status" value="1"/>
</dbReference>
<dbReference type="PANTHER" id="PTHR10102:SF0">
    <property type="entry name" value="DNA-DIRECTED RNA POLYMERASE, MITOCHONDRIAL"/>
    <property type="match status" value="1"/>
</dbReference>
<evidence type="ECO:0000256" key="5">
    <source>
        <dbReference type="ARBA" id="ARBA00022679"/>
    </source>
</evidence>
<evidence type="ECO:0000259" key="13">
    <source>
        <dbReference type="SMART" id="SM01311"/>
    </source>
</evidence>
<keyword evidence="7" id="KW-0809">Transit peptide</keyword>
<proteinExistence type="inferred from homology"/>
<feature type="compositionally biased region" description="Polar residues" evidence="12">
    <location>
        <begin position="430"/>
        <end position="442"/>
    </location>
</feature>
<dbReference type="PROSITE" id="PS00489">
    <property type="entry name" value="RNA_POL_PHAGE_2"/>
    <property type="match status" value="1"/>
</dbReference>
<dbReference type="InterPro" id="IPR029262">
    <property type="entry name" value="RPOL_N"/>
</dbReference>
<dbReference type="PROSITE" id="PS00900">
    <property type="entry name" value="RNA_POL_PHAGE_1"/>
    <property type="match status" value="1"/>
</dbReference>
<dbReference type="Pfam" id="PF14700">
    <property type="entry name" value="RPOL_N"/>
    <property type="match status" value="1"/>
</dbReference>
<dbReference type="GO" id="GO:0034245">
    <property type="term" value="C:mitochondrial DNA-directed RNA polymerase complex"/>
    <property type="evidence" value="ECO:0007669"/>
    <property type="project" value="TreeGrafter"/>
</dbReference>
<dbReference type="InterPro" id="IPR002092">
    <property type="entry name" value="DNA-dir_Rpol_phage-type"/>
</dbReference>
<keyword evidence="15" id="KW-1185">Reference proteome</keyword>
<comment type="catalytic activity">
    <reaction evidence="10 11">
        <text>RNA(n) + a ribonucleoside 5'-triphosphate = RNA(n+1) + diphosphate</text>
        <dbReference type="Rhea" id="RHEA:21248"/>
        <dbReference type="Rhea" id="RHEA-COMP:14527"/>
        <dbReference type="Rhea" id="RHEA-COMP:17342"/>
        <dbReference type="ChEBI" id="CHEBI:33019"/>
        <dbReference type="ChEBI" id="CHEBI:61557"/>
        <dbReference type="ChEBI" id="CHEBI:140395"/>
        <dbReference type="EC" id="2.7.7.6"/>
    </reaction>
</comment>
<dbReference type="InterPro" id="IPR043502">
    <property type="entry name" value="DNA/RNA_pol_sf"/>
</dbReference>
<dbReference type="GO" id="GO:0001018">
    <property type="term" value="F:mitochondrial promoter sequence-specific DNA binding"/>
    <property type="evidence" value="ECO:0007669"/>
    <property type="project" value="TreeGrafter"/>
</dbReference>
<evidence type="ECO:0000256" key="8">
    <source>
        <dbReference type="ARBA" id="ARBA00023128"/>
    </source>
</evidence>
<feature type="region of interest" description="Disordered" evidence="12">
    <location>
        <begin position="426"/>
        <end position="446"/>
    </location>
</feature>
<accession>A0A9W8YJ96</accession>
<dbReference type="InterPro" id="IPR046950">
    <property type="entry name" value="DNA-dir_Rpol_C_phage-type"/>
</dbReference>
<keyword evidence="9 11" id="KW-0804">Transcription</keyword>
<sequence length="1344" mass="149868">MTSAQPEFKLYNIRAIDPLASPDLLTTIDEPKRVPPKSRRTTYAVPGEVDVAMPVFEACVRVGKLERAAVVLKRLEAMPGVEPEELMYMNNLYLEAWVKQLKANPGVGKAEDLHAWYEVHVHSAGLPQTPETIAYMLKASLLTTATDGTRLTRLINRYMDMVPPDQGLDVLYCTDILTDLDIAAITKLYPEFNVRAFDGDEGDESAVFESVATENTASTSTQTPVEDDGSTIPRVLETPQKGSGLLTIQSTLDLFKSMRDGNDISKLPPSVRREFQARLERDCIDAAMERWREMDESLRSMGMNTFMNTAGMSSRLWVWHQDLEAWLKREFDLITEAEAAVKKSEEDAERCAYGPILLQSTPARLAAITTLAVLNSIAFQGADKGVALSVIINAISRAAEEDIQARKIEENRKAEMRKGKANWIREKQRQGQVQTDNQNQEHVPSEGNEVPRLATVDSGKQERLRTWPLSLRTKISAVLLSGLTETAKVRVVREHAETKEKVVSMQPAFTHCHQYRRGRKIGVLMAHPVLSESMRKEPKADFLARHLPMVVTPEPWSKFDEGAYLESPVPLVRIKSGEQDQKLYAEAALARGDMEQVVKGLDVLGKTAWRINRKVFDVLLDAWNTGEAIAKVPPLNPDIPVPQEPDASEGPLARRLWTKALKQAHNTKMGYHSVRCYMNFQLEIARAFRDQEFFFPHNVDFRGRAYPIPTYLNHMGADHVRGLLRFSKGRELGERGLMWLKVHLANVYGFDKASLKDREAFATENLPNIINSAENPLKGDRWWLDAEDPWQCLAACFELKAAMDLPDPTKFVSSLPVHQDGTCNGLQHYAALGGDTWGAQQVNLLPADKPADVYSAVADLVRQGVDEDAKLGNPVAKAMTDKIKRKIVKQTVMTNVYGVTFSGAKKQVLKQIVAHYPNIEKETGVAPGLVASYIATRIFKALATMFKGAHDIQYWLGEIGSRVCRALTAEQLNQVVATDVEPASGSTKAKRIVSKDDLLELCRSTIIWTTPLRMPVVQPYRKNQSKVIHTCMQTFILQNPNRMDPVNRRKQLQAFPPNFIHSLDASHMLLSALECDDKGLSFAAVHDSFWTHAADVDVMNGVLRDAFIRIHSEDVIKRLAAEFEARYKGGLYMAQIDRRSEAGKAILQWRLTRKRTLNGRDEIVMEKQRIDLLASSDPLEQQKGREMVTPASLYEKLAPNSDAAIVPEDLSGTALGSLDGGASSVEEDDDAEGAVADEGAEDSDTARKSSNGRSKEDDDMSLAAEEDNEAMDEAAAAHQSELDIISTYTNKGSFQTMLEPPPKKAPKKSYSSPVSVWLPLSFPKVPTKGDFDVKKLRGSDYFFS</sequence>
<evidence type="ECO:0000256" key="11">
    <source>
        <dbReference type="RuleBase" id="RU003805"/>
    </source>
</evidence>
<dbReference type="GO" id="GO:0006390">
    <property type="term" value="P:mitochondrial transcription"/>
    <property type="evidence" value="ECO:0007669"/>
    <property type="project" value="TreeGrafter"/>
</dbReference>
<evidence type="ECO:0000313" key="14">
    <source>
        <dbReference type="EMBL" id="KAJ4385596.1"/>
    </source>
</evidence>
<evidence type="ECO:0000256" key="10">
    <source>
        <dbReference type="ARBA" id="ARBA00048552"/>
    </source>
</evidence>
<feature type="domain" description="DNA-directed RNA polymerase N-terminal" evidence="13">
    <location>
        <begin position="274"/>
        <end position="606"/>
    </location>
</feature>
<keyword evidence="6 11" id="KW-0548">Nucleotidyltransferase</keyword>
<evidence type="ECO:0000256" key="9">
    <source>
        <dbReference type="ARBA" id="ARBA00023163"/>
    </source>
</evidence>
<feature type="region of interest" description="Disordered" evidence="12">
    <location>
        <begin position="1211"/>
        <end position="1279"/>
    </location>
</feature>